<sequence>MRKFLVTNVLKVTLPSLSYLLPVGDKVSLFIIYANEFDDILCLAVSCSGQLVKIPLTFTCIKLSVKIFETGCHCSGYRLLSFLLCHPI</sequence>
<keyword evidence="2" id="KW-1185">Reference proteome</keyword>
<accession>A0A016VBC7</accession>
<reference evidence="2" key="1">
    <citation type="journal article" date="2015" name="Nat. Genet.">
        <title>The genome and transcriptome of the zoonotic hookworm Ancylostoma ceylanicum identify infection-specific gene families.</title>
        <authorList>
            <person name="Schwarz E.M."/>
            <person name="Hu Y."/>
            <person name="Antoshechkin I."/>
            <person name="Miller M.M."/>
            <person name="Sternberg P.W."/>
            <person name="Aroian R.V."/>
        </authorList>
    </citation>
    <scope>NUCLEOTIDE SEQUENCE</scope>
    <source>
        <strain evidence="2">HY135</strain>
    </source>
</reference>
<dbReference type="EMBL" id="JARK01001349">
    <property type="protein sequence ID" value="EYC24745.1"/>
    <property type="molecule type" value="Genomic_DNA"/>
</dbReference>
<evidence type="ECO:0000313" key="2">
    <source>
        <dbReference type="Proteomes" id="UP000024635"/>
    </source>
</evidence>
<dbReference type="Proteomes" id="UP000024635">
    <property type="component" value="Unassembled WGS sequence"/>
</dbReference>
<organism evidence="1 2">
    <name type="scientific">Ancylostoma ceylanicum</name>
    <dbReference type="NCBI Taxonomy" id="53326"/>
    <lineage>
        <taxon>Eukaryota</taxon>
        <taxon>Metazoa</taxon>
        <taxon>Ecdysozoa</taxon>
        <taxon>Nematoda</taxon>
        <taxon>Chromadorea</taxon>
        <taxon>Rhabditida</taxon>
        <taxon>Rhabditina</taxon>
        <taxon>Rhabditomorpha</taxon>
        <taxon>Strongyloidea</taxon>
        <taxon>Ancylostomatidae</taxon>
        <taxon>Ancylostomatinae</taxon>
        <taxon>Ancylostoma</taxon>
    </lineage>
</organism>
<proteinExistence type="predicted"/>
<comment type="caution">
    <text evidence="1">The sequence shown here is derived from an EMBL/GenBank/DDBJ whole genome shotgun (WGS) entry which is preliminary data.</text>
</comment>
<gene>
    <name evidence="1" type="primary">Acey_s0013.g2088</name>
    <name evidence="1" type="ORF">Y032_0013g2088</name>
</gene>
<protein>
    <submittedName>
        <fullName evidence="1">Uncharacterized protein</fullName>
    </submittedName>
</protein>
<name>A0A016VBC7_9BILA</name>
<dbReference type="AlphaFoldDB" id="A0A016VBC7"/>
<evidence type="ECO:0000313" key="1">
    <source>
        <dbReference type="EMBL" id="EYC24745.1"/>
    </source>
</evidence>